<evidence type="ECO:0000313" key="4">
    <source>
        <dbReference type="Proteomes" id="UP000184188"/>
    </source>
</evidence>
<dbReference type="VEuPathDB" id="FungiDB:ASPZODRAFT_132641"/>
<dbReference type="EMBL" id="KV878342">
    <property type="protein sequence ID" value="OJJ46573.1"/>
    <property type="molecule type" value="Genomic_DNA"/>
</dbReference>
<evidence type="ECO:0000313" key="3">
    <source>
        <dbReference type="EMBL" id="OJJ46573.1"/>
    </source>
</evidence>
<proteinExistence type="predicted"/>
<organism evidence="3 4">
    <name type="scientific">Penicilliopsis zonata CBS 506.65</name>
    <dbReference type="NCBI Taxonomy" id="1073090"/>
    <lineage>
        <taxon>Eukaryota</taxon>
        <taxon>Fungi</taxon>
        <taxon>Dikarya</taxon>
        <taxon>Ascomycota</taxon>
        <taxon>Pezizomycotina</taxon>
        <taxon>Eurotiomycetes</taxon>
        <taxon>Eurotiomycetidae</taxon>
        <taxon>Eurotiales</taxon>
        <taxon>Aspergillaceae</taxon>
        <taxon>Penicilliopsis</taxon>
    </lineage>
</organism>
<evidence type="ECO:0000259" key="2">
    <source>
        <dbReference type="Pfam" id="PF25484"/>
    </source>
</evidence>
<keyword evidence="4" id="KW-1185">Reference proteome</keyword>
<dbReference type="OrthoDB" id="3518533at2759"/>
<dbReference type="Proteomes" id="UP000184188">
    <property type="component" value="Unassembled WGS sequence"/>
</dbReference>
<feature type="chain" id="PRO_5009887544" description="DUF7907 domain-containing protein" evidence="1">
    <location>
        <begin position="17"/>
        <end position="171"/>
    </location>
</feature>
<feature type="signal peptide" evidence="1">
    <location>
        <begin position="1"/>
        <end position="16"/>
    </location>
</feature>
<name>A0A1L9SHI2_9EURO</name>
<gene>
    <name evidence="3" type="ORF">ASPZODRAFT_132641</name>
</gene>
<dbReference type="Pfam" id="PF25484">
    <property type="entry name" value="DUF7907"/>
    <property type="match status" value="1"/>
</dbReference>
<feature type="domain" description="DUF7907" evidence="2">
    <location>
        <begin position="28"/>
        <end position="170"/>
    </location>
</feature>
<keyword evidence="1" id="KW-0732">Signal</keyword>
<sequence length="171" mass="18747">MYHLFSVLASLALATASPLLLPRAINTTQEFLLKTTSSTNDAHNNLYVEAYHTGAGLNDAVLTSSTATAAKAFLNETYLEFDLGTPFSWSFSMGADTNYAAWEFVEINAGYGTTGFSLNDTGVQWSEADGFGGWLVCDWWHGAPQLFWLYRFISPTLPSSCSTVDLVPEYI</sequence>
<protein>
    <recommendedName>
        <fullName evidence="2">DUF7907 domain-containing protein</fullName>
    </recommendedName>
</protein>
<reference evidence="4" key="1">
    <citation type="journal article" date="2017" name="Genome Biol.">
        <title>Comparative genomics reveals high biological diversity and specific adaptations in the industrially and medically important fungal genus Aspergillus.</title>
        <authorList>
            <person name="de Vries R.P."/>
            <person name="Riley R."/>
            <person name="Wiebenga A."/>
            <person name="Aguilar-Osorio G."/>
            <person name="Amillis S."/>
            <person name="Uchima C.A."/>
            <person name="Anderluh G."/>
            <person name="Asadollahi M."/>
            <person name="Askin M."/>
            <person name="Barry K."/>
            <person name="Battaglia E."/>
            <person name="Bayram O."/>
            <person name="Benocci T."/>
            <person name="Braus-Stromeyer S.A."/>
            <person name="Caldana C."/>
            <person name="Canovas D."/>
            <person name="Cerqueira G.C."/>
            <person name="Chen F."/>
            <person name="Chen W."/>
            <person name="Choi C."/>
            <person name="Clum A."/>
            <person name="Dos Santos R.A."/>
            <person name="Damasio A.R."/>
            <person name="Diallinas G."/>
            <person name="Emri T."/>
            <person name="Fekete E."/>
            <person name="Flipphi M."/>
            <person name="Freyberg S."/>
            <person name="Gallo A."/>
            <person name="Gournas C."/>
            <person name="Habgood R."/>
            <person name="Hainaut M."/>
            <person name="Harispe M.L."/>
            <person name="Henrissat B."/>
            <person name="Hilden K.S."/>
            <person name="Hope R."/>
            <person name="Hossain A."/>
            <person name="Karabika E."/>
            <person name="Karaffa L."/>
            <person name="Karanyi Z."/>
            <person name="Krasevec N."/>
            <person name="Kuo A."/>
            <person name="Kusch H."/>
            <person name="LaButti K."/>
            <person name="Lagendijk E.L."/>
            <person name="Lapidus A."/>
            <person name="Levasseur A."/>
            <person name="Lindquist E."/>
            <person name="Lipzen A."/>
            <person name="Logrieco A.F."/>
            <person name="MacCabe A."/>
            <person name="Maekelae M.R."/>
            <person name="Malavazi I."/>
            <person name="Melin P."/>
            <person name="Meyer V."/>
            <person name="Mielnichuk N."/>
            <person name="Miskei M."/>
            <person name="Molnar A.P."/>
            <person name="Mule G."/>
            <person name="Ngan C.Y."/>
            <person name="Orejas M."/>
            <person name="Orosz E."/>
            <person name="Ouedraogo J.P."/>
            <person name="Overkamp K.M."/>
            <person name="Park H.-S."/>
            <person name="Perrone G."/>
            <person name="Piumi F."/>
            <person name="Punt P.J."/>
            <person name="Ram A.F."/>
            <person name="Ramon A."/>
            <person name="Rauscher S."/>
            <person name="Record E."/>
            <person name="Riano-Pachon D.M."/>
            <person name="Robert V."/>
            <person name="Roehrig J."/>
            <person name="Ruller R."/>
            <person name="Salamov A."/>
            <person name="Salih N.S."/>
            <person name="Samson R.A."/>
            <person name="Sandor E."/>
            <person name="Sanguinetti M."/>
            <person name="Schuetze T."/>
            <person name="Sepcic K."/>
            <person name="Shelest E."/>
            <person name="Sherlock G."/>
            <person name="Sophianopoulou V."/>
            <person name="Squina F.M."/>
            <person name="Sun H."/>
            <person name="Susca A."/>
            <person name="Todd R.B."/>
            <person name="Tsang A."/>
            <person name="Unkles S.E."/>
            <person name="van de Wiele N."/>
            <person name="van Rossen-Uffink D."/>
            <person name="Oliveira J.V."/>
            <person name="Vesth T.C."/>
            <person name="Visser J."/>
            <person name="Yu J.-H."/>
            <person name="Zhou M."/>
            <person name="Andersen M.R."/>
            <person name="Archer D.B."/>
            <person name="Baker S.E."/>
            <person name="Benoit I."/>
            <person name="Brakhage A.A."/>
            <person name="Braus G.H."/>
            <person name="Fischer R."/>
            <person name="Frisvad J.C."/>
            <person name="Goldman G.H."/>
            <person name="Houbraken J."/>
            <person name="Oakley B."/>
            <person name="Pocsi I."/>
            <person name="Scazzocchio C."/>
            <person name="Seiboth B."/>
            <person name="vanKuyk P.A."/>
            <person name="Wortman J."/>
            <person name="Dyer P.S."/>
            <person name="Grigoriev I.V."/>
        </authorList>
    </citation>
    <scope>NUCLEOTIDE SEQUENCE [LARGE SCALE GENOMIC DNA]</scope>
    <source>
        <strain evidence="4">CBS 506.65</strain>
    </source>
</reference>
<dbReference type="InterPro" id="IPR057229">
    <property type="entry name" value="DUF7907"/>
</dbReference>
<evidence type="ECO:0000256" key="1">
    <source>
        <dbReference type="SAM" id="SignalP"/>
    </source>
</evidence>
<dbReference type="AlphaFoldDB" id="A0A1L9SHI2"/>
<accession>A0A1L9SHI2</accession>
<dbReference type="GeneID" id="34609541"/>
<dbReference type="STRING" id="1073090.A0A1L9SHI2"/>
<dbReference type="RefSeq" id="XP_022581083.1">
    <property type="nucleotide sequence ID" value="XM_022723076.1"/>
</dbReference>